<reference evidence="3 4" key="2">
    <citation type="journal article" date="2013" name="Genome Announc.">
        <title>Genome Sequence of Growth-Improving Paenibacillus mucilaginosus Strain KNP414.</title>
        <authorList>
            <person name="Lu J.J."/>
            <person name="Wang J.F."/>
            <person name="Hu X.F."/>
        </authorList>
    </citation>
    <scope>NUCLEOTIDE SEQUENCE [LARGE SCALE GENOMIC DNA]</scope>
    <source>
        <strain evidence="3 4">KNP414</strain>
    </source>
</reference>
<gene>
    <name evidence="3" type="ordered locus">KNP414_03916</name>
</gene>
<dbReference type="Pfam" id="PF04892">
    <property type="entry name" value="VanZ"/>
    <property type="match status" value="1"/>
</dbReference>
<dbReference type="PANTHER" id="PTHR28008">
    <property type="entry name" value="DOMAIN PROTEIN, PUTATIVE (AFU_ORTHOLOGUE AFUA_3G10980)-RELATED"/>
    <property type="match status" value="1"/>
</dbReference>
<dbReference type="RefSeq" id="WP_013917610.1">
    <property type="nucleotide sequence ID" value="NC_015690.1"/>
</dbReference>
<dbReference type="KEGG" id="pms:KNP414_03916"/>
<dbReference type="InterPro" id="IPR006976">
    <property type="entry name" value="VanZ-like"/>
</dbReference>
<keyword evidence="1" id="KW-1133">Transmembrane helix</keyword>
<dbReference type="NCBIfam" id="NF037970">
    <property type="entry name" value="vanZ_1"/>
    <property type="match status" value="1"/>
</dbReference>
<dbReference type="AlphaFoldDB" id="F8F906"/>
<evidence type="ECO:0000259" key="2">
    <source>
        <dbReference type="Pfam" id="PF04892"/>
    </source>
</evidence>
<dbReference type="HOGENOM" id="CLU_096028_5_3_9"/>
<sequence>MILAIRWVPAVLWMAVIYYFSSKTGDDLDGWLDVLHRWLPALQSFDFGHFISYLVLSWTFVWAFRPKRLTLAVMLGIVLLCFLYGITDEYHQSFVPRRSVSLMDLRNDVIGAAVGMALLHIPPLRRLYARAVDAKYY</sequence>
<keyword evidence="1" id="KW-0472">Membrane</keyword>
<feature type="transmembrane region" description="Helical" evidence="1">
    <location>
        <begin position="109"/>
        <end position="128"/>
    </location>
</feature>
<evidence type="ECO:0000256" key="1">
    <source>
        <dbReference type="SAM" id="Phobius"/>
    </source>
</evidence>
<accession>F8F906</accession>
<evidence type="ECO:0000313" key="4">
    <source>
        <dbReference type="Proteomes" id="UP000006620"/>
    </source>
</evidence>
<feature type="transmembrane region" description="Helical" evidence="1">
    <location>
        <begin position="5"/>
        <end position="21"/>
    </location>
</feature>
<keyword evidence="1" id="KW-0812">Transmembrane</keyword>
<feature type="transmembrane region" description="Helical" evidence="1">
    <location>
        <begin position="69"/>
        <end position="87"/>
    </location>
</feature>
<feature type="transmembrane region" description="Helical" evidence="1">
    <location>
        <begin position="41"/>
        <end position="62"/>
    </location>
</feature>
<evidence type="ECO:0000313" key="3">
    <source>
        <dbReference type="EMBL" id="AEI42454.1"/>
    </source>
</evidence>
<protein>
    <recommendedName>
        <fullName evidence="2">VanZ-like domain-containing protein</fullName>
    </recommendedName>
</protein>
<dbReference type="Proteomes" id="UP000006620">
    <property type="component" value="Chromosome"/>
</dbReference>
<dbReference type="PANTHER" id="PTHR28008:SF1">
    <property type="entry name" value="DOMAIN PROTEIN, PUTATIVE (AFU_ORTHOLOGUE AFUA_3G10980)-RELATED"/>
    <property type="match status" value="1"/>
</dbReference>
<name>F8F906_PAEMK</name>
<reference evidence="4" key="1">
    <citation type="submission" date="2011-06" db="EMBL/GenBank/DDBJ databases">
        <title>Complete genome sequence of Paenibacillus mucilaginosus KNP414.</title>
        <authorList>
            <person name="Wang J."/>
            <person name="Hu S."/>
            <person name="Hu X."/>
            <person name="Zhang B."/>
            <person name="Dong D."/>
            <person name="Zhang S."/>
            <person name="Zhao K."/>
            <person name="Wu D."/>
        </authorList>
    </citation>
    <scope>NUCLEOTIDE SEQUENCE [LARGE SCALE GENOMIC DNA]</scope>
    <source>
        <strain evidence="4">KNP414</strain>
    </source>
</reference>
<dbReference type="EMBL" id="CP002869">
    <property type="protein sequence ID" value="AEI42454.1"/>
    <property type="molecule type" value="Genomic_DNA"/>
</dbReference>
<organism evidence="3 4">
    <name type="scientific">Paenibacillus mucilaginosus (strain KNP414)</name>
    <dbReference type="NCBI Taxonomy" id="1036673"/>
    <lineage>
        <taxon>Bacteria</taxon>
        <taxon>Bacillati</taxon>
        <taxon>Bacillota</taxon>
        <taxon>Bacilli</taxon>
        <taxon>Bacillales</taxon>
        <taxon>Paenibacillaceae</taxon>
        <taxon>Paenibacillus</taxon>
    </lineage>
</organism>
<dbReference type="PATRIC" id="fig|1036673.3.peg.3599"/>
<proteinExistence type="predicted"/>
<feature type="domain" description="VanZ-like" evidence="2">
    <location>
        <begin position="8"/>
        <end position="120"/>
    </location>
</feature>